<evidence type="ECO:0000256" key="10">
    <source>
        <dbReference type="PIRNR" id="PIRNR001174"/>
    </source>
</evidence>
<comment type="subcellular location">
    <subcellularLocation>
        <location evidence="1 9 10">Cytoplasm</location>
    </subcellularLocation>
</comment>
<evidence type="ECO:0000256" key="5">
    <source>
        <dbReference type="ARBA" id="ARBA00022801"/>
    </source>
</evidence>
<dbReference type="InterPro" id="IPR027417">
    <property type="entry name" value="P-loop_NTPase"/>
</dbReference>
<dbReference type="Pfam" id="PF02190">
    <property type="entry name" value="LON_substr_bdg"/>
    <property type="match status" value="1"/>
</dbReference>
<keyword evidence="18" id="KW-1185">Reference proteome</keyword>
<evidence type="ECO:0000256" key="9">
    <source>
        <dbReference type="HAMAP-Rule" id="MF_01973"/>
    </source>
</evidence>
<dbReference type="InterPro" id="IPR046336">
    <property type="entry name" value="Lon_prtase_N_sf"/>
</dbReference>
<dbReference type="SUPFAM" id="SSF54211">
    <property type="entry name" value="Ribosomal protein S5 domain 2-like"/>
    <property type="match status" value="1"/>
</dbReference>
<dbReference type="InterPro" id="IPR014721">
    <property type="entry name" value="Ribsml_uS5_D2-typ_fold_subgr"/>
</dbReference>
<dbReference type="Gene3D" id="1.10.8.60">
    <property type="match status" value="1"/>
</dbReference>
<feature type="active site" evidence="9 11">
    <location>
        <position position="692"/>
    </location>
</feature>
<evidence type="ECO:0000256" key="3">
    <source>
        <dbReference type="ARBA" id="ARBA00022670"/>
    </source>
</evidence>
<evidence type="ECO:0000259" key="15">
    <source>
        <dbReference type="PROSITE" id="PS51786"/>
    </source>
</evidence>
<dbReference type="InterPro" id="IPR020568">
    <property type="entry name" value="Ribosomal_Su5_D2-typ_SF"/>
</dbReference>
<dbReference type="Proteomes" id="UP000000379">
    <property type="component" value="Chromosome"/>
</dbReference>
<keyword evidence="8 9" id="KW-0346">Stress response</keyword>
<dbReference type="GO" id="GO:0016887">
    <property type="term" value="F:ATP hydrolysis activity"/>
    <property type="evidence" value="ECO:0007669"/>
    <property type="project" value="UniProtKB-UniRule"/>
</dbReference>
<dbReference type="InterPro" id="IPR027543">
    <property type="entry name" value="Lon_bac"/>
</dbReference>
<proteinExistence type="evidence at transcript level"/>
<evidence type="ECO:0000256" key="1">
    <source>
        <dbReference type="ARBA" id="ARBA00004496"/>
    </source>
</evidence>
<keyword evidence="2 9" id="KW-0963">Cytoplasm</keyword>
<dbReference type="InterPro" id="IPR027065">
    <property type="entry name" value="Lon_Prtase"/>
</dbReference>
<dbReference type="EC" id="3.4.21.53" evidence="9 10"/>
<evidence type="ECO:0000256" key="8">
    <source>
        <dbReference type="ARBA" id="ARBA00023016"/>
    </source>
</evidence>
<feature type="domain" description="Lon N-terminal" evidence="16">
    <location>
        <begin position="12"/>
        <end position="205"/>
    </location>
</feature>
<dbReference type="PIRSF" id="PIRSF001174">
    <property type="entry name" value="Lon_proteas"/>
    <property type="match status" value="1"/>
</dbReference>
<dbReference type="InterPro" id="IPR003111">
    <property type="entry name" value="Lon_prtase_N"/>
</dbReference>
<keyword evidence="4 9" id="KW-0547">Nucleotide-binding</keyword>
<dbReference type="HOGENOM" id="CLU_004109_4_3_0"/>
<dbReference type="STRING" id="649638.Trad_0459"/>
<dbReference type="Pfam" id="PF22667">
    <property type="entry name" value="Lon_lid"/>
    <property type="match status" value="1"/>
</dbReference>
<keyword evidence="3 9" id="KW-0645">Protease</keyword>
<reference evidence="18" key="1">
    <citation type="submission" date="2010-05" db="EMBL/GenBank/DDBJ databases">
        <title>The complete genome of Truepera radiovictris DSM 17093.</title>
        <authorList>
            <consortium name="US DOE Joint Genome Institute (JGI-PGF)"/>
            <person name="Lucas S."/>
            <person name="Copeland A."/>
            <person name="Lapidus A."/>
            <person name="Glavina del Rio T."/>
            <person name="Dalin E."/>
            <person name="Tice H."/>
            <person name="Bruce D."/>
            <person name="Goodwin L."/>
            <person name="Pitluck S."/>
            <person name="Kyrpides N."/>
            <person name="Mavromatis K."/>
            <person name="Ovchinnikova G."/>
            <person name="Munk A.C."/>
            <person name="Detter J.C."/>
            <person name="Han C."/>
            <person name="Tapia R."/>
            <person name="Land M."/>
            <person name="Hauser L."/>
            <person name="Markowitz V."/>
            <person name="Cheng J.-F."/>
            <person name="Hugenholtz P."/>
            <person name="Woyke T."/>
            <person name="Wu D."/>
            <person name="Tindall B."/>
            <person name="Pomrenke H.G."/>
            <person name="Brambilla E."/>
            <person name="Klenk H.-P."/>
            <person name="Eisen J.A."/>
        </authorList>
    </citation>
    <scope>NUCLEOTIDE SEQUENCE [LARGE SCALE GENOMIC DNA]</scope>
    <source>
        <strain evidence="18">DSM 17093 / CIP 108686 / LMG 22925 / RQ-24</strain>
    </source>
</reference>
<comment type="subunit">
    <text evidence="9 10">Homohexamer. Organized in a ring with a central cavity.</text>
</comment>
<dbReference type="KEGG" id="tra:Trad_0459"/>
<protein>
    <recommendedName>
        <fullName evidence="9 10">Lon protease</fullName>
        <ecNumber evidence="9 10">3.4.21.53</ecNumber>
    </recommendedName>
    <alternativeName>
        <fullName evidence="9">ATP-dependent protease La</fullName>
    </alternativeName>
</protein>
<accession>D7CS64</accession>
<feature type="domain" description="Lon proteolytic" evidence="15">
    <location>
        <begin position="605"/>
        <end position="786"/>
    </location>
</feature>
<dbReference type="FunFam" id="1.20.5.5270:FF:000002">
    <property type="entry name" value="Lon protease homolog"/>
    <property type="match status" value="1"/>
</dbReference>
<dbReference type="CDD" id="cd19500">
    <property type="entry name" value="RecA-like_Lon"/>
    <property type="match status" value="1"/>
</dbReference>
<dbReference type="EMBL" id="CP002049">
    <property type="protein sequence ID" value="ADI13596.1"/>
    <property type="molecule type" value="Genomic_DNA"/>
</dbReference>
<dbReference type="GO" id="GO:0043565">
    <property type="term" value="F:sequence-specific DNA binding"/>
    <property type="evidence" value="ECO:0007669"/>
    <property type="project" value="UniProtKB-UniRule"/>
</dbReference>
<dbReference type="GO" id="GO:0006515">
    <property type="term" value="P:protein quality control for misfolded or incompletely synthesized proteins"/>
    <property type="evidence" value="ECO:0007669"/>
    <property type="project" value="UniProtKB-UniRule"/>
</dbReference>
<dbReference type="Pfam" id="PF00004">
    <property type="entry name" value="AAA"/>
    <property type="match status" value="1"/>
</dbReference>
<dbReference type="InterPro" id="IPR008269">
    <property type="entry name" value="Lon_proteolytic"/>
</dbReference>
<dbReference type="Gene3D" id="2.30.130.40">
    <property type="entry name" value="LON domain-like"/>
    <property type="match status" value="1"/>
</dbReference>
<dbReference type="GO" id="GO:0034605">
    <property type="term" value="P:cellular response to heat"/>
    <property type="evidence" value="ECO:0007669"/>
    <property type="project" value="UniProtKB-UniRule"/>
</dbReference>
<comment type="induction">
    <text evidence="9">By heat shock.</text>
</comment>
<organism evidence="17 18">
    <name type="scientific">Truepera radiovictrix (strain DSM 17093 / CIP 108686 / LMG 22925 / RQ-24)</name>
    <dbReference type="NCBI Taxonomy" id="649638"/>
    <lineage>
        <taxon>Bacteria</taxon>
        <taxon>Thermotogati</taxon>
        <taxon>Deinococcota</taxon>
        <taxon>Deinococci</taxon>
        <taxon>Trueperales</taxon>
        <taxon>Trueperaceae</taxon>
        <taxon>Truepera</taxon>
    </lineage>
</organism>
<feature type="active site" evidence="9 11">
    <location>
        <position position="735"/>
    </location>
</feature>
<keyword evidence="7 9" id="KW-0067">ATP-binding</keyword>
<dbReference type="eggNOG" id="COG0466">
    <property type="taxonomic scope" value="Bacteria"/>
</dbReference>
<dbReference type="MEROPS" id="S16.001"/>
<dbReference type="Gene3D" id="3.30.230.10">
    <property type="match status" value="1"/>
</dbReference>
<dbReference type="SUPFAM" id="SSF52540">
    <property type="entry name" value="P-loop containing nucleoside triphosphate hydrolases"/>
    <property type="match status" value="1"/>
</dbReference>
<comment type="function">
    <text evidence="9">ATP-dependent serine protease that mediates the selective degradation of mutant and abnormal proteins as well as certain short-lived regulatory proteins. Required for cellular homeostasis and for survival from DNA damage and developmental changes induced by stress. Degrades polypeptides processively to yield small peptide fragments that are 5 to 10 amino acids long. Binds to DNA in a double-stranded, site-specific manner.</text>
</comment>
<evidence type="ECO:0000259" key="16">
    <source>
        <dbReference type="PROSITE" id="PS51787"/>
    </source>
</evidence>
<evidence type="ECO:0000256" key="7">
    <source>
        <dbReference type="ARBA" id="ARBA00022840"/>
    </source>
</evidence>
<keyword evidence="6 9" id="KW-0720">Serine protease</keyword>
<evidence type="ECO:0000256" key="13">
    <source>
        <dbReference type="PROSITE-ProRule" id="PRU01122"/>
    </source>
</evidence>
<sequence length="817" mass="90529">MALQSDIFEAPIPVCPVRGSVLYPTMVMPIDAGRAVSIRAINAALDRNRTILIVSQRDRETEEPTGSDLFTVGTACNILRMKRNPNGSIQMLVQAFARVRVKRYTTGELIEAEVEPFEVPLGNAVTLEAAFRELKEKFSDIIEGGVRNIQPEVAQFVMNLEDAGQFADYVAYHLDFRLEDKQAILEAETVEARVRRVLVLIDTEIELAETQRRVQREVKDEIDRNQREYFLREQIKALQRELSGSDDGDDEVETFRAKLEELELPEEAMKEAERELNRLARMHPDSAEASVIRTYLTTLTELPWNERSQDRLDIEVAKQTLEEDHYGLEKIKDRILEYLAVRKLKADRAARGELDQAEVNRGPILLFAGPPGVGKTSIAKSIAKALGREYVRISLGGARDESDIRGHRRTYIGSMPGRIIQGIRQAGTKNPVFLLDEIDKLGMSYQGDPSSALLEVLDPAQNSGFVDHYLGVPFDLSEVLFIATANYAQNIPEALLDRMELLEFSSYIEQEKIEIAKRYLLPRQIEENGLKPQQITISDGAIAKVITSYTREAGVRNLERTIGTLARKAARRIAEGESKRVRITERSLEAFLGPERFSPESEGEENLVGVATGMYYTPVGGDILFVETSVTKGKGGLVLTGQLGDVMKESARAALTYARSNAERFGIPQEVLDNYEVHIHVPAGATPKEGPSAGVAIAASLISALTGVPVRKDVAATGEITLRGRVLPIGGLKEKILGAKRAGIRHILFPEKNLPDLGDIPAHLRRSLEFHPVAHLDRALDIFMVGGLAALEARGGGKSAPKKARRRRKEESPAAQA</sequence>
<dbReference type="FunFam" id="3.40.50.300:FF:000382">
    <property type="entry name" value="Lon protease homolog 2, peroxisomal"/>
    <property type="match status" value="1"/>
</dbReference>
<evidence type="ECO:0000256" key="6">
    <source>
        <dbReference type="ARBA" id="ARBA00022825"/>
    </source>
</evidence>
<dbReference type="SMART" id="SM00464">
    <property type="entry name" value="LON"/>
    <property type="match status" value="1"/>
</dbReference>
<dbReference type="HAMAP" id="MF_01973">
    <property type="entry name" value="lon_bact"/>
    <property type="match status" value="1"/>
</dbReference>
<dbReference type="Gene3D" id="1.20.5.5270">
    <property type="match status" value="1"/>
</dbReference>
<dbReference type="Gene3D" id="3.40.50.300">
    <property type="entry name" value="P-loop containing nucleotide triphosphate hydrolases"/>
    <property type="match status" value="1"/>
</dbReference>
<dbReference type="Gene3D" id="1.20.58.1480">
    <property type="match status" value="1"/>
</dbReference>
<dbReference type="GO" id="GO:0005524">
    <property type="term" value="F:ATP binding"/>
    <property type="evidence" value="ECO:0007669"/>
    <property type="project" value="UniProtKB-UniRule"/>
</dbReference>
<reference evidence="17 18" key="2">
    <citation type="journal article" date="2011" name="Stand. Genomic Sci.">
        <title>Complete genome sequence of Truepera radiovictrix type strain (RQ-24).</title>
        <authorList>
            <person name="Ivanova N."/>
            <person name="Rohde C."/>
            <person name="Munk C."/>
            <person name="Nolan M."/>
            <person name="Lucas S."/>
            <person name="Del Rio T.G."/>
            <person name="Tice H."/>
            <person name="Deshpande S."/>
            <person name="Cheng J.F."/>
            <person name="Tapia R."/>
            <person name="Han C."/>
            <person name="Goodwin L."/>
            <person name="Pitluck S."/>
            <person name="Liolios K."/>
            <person name="Mavromatis K."/>
            <person name="Mikhailova N."/>
            <person name="Pati A."/>
            <person name="Chen A."/>
            <person name="Palaniappan K."/>
            <person name="Land M."/>
            <person name="Hauser L."/>
            <person name="Chang Y.J."/>
            <person name="Jeffries C.D."/>
            <person name="Brambilla E."/>
            <person name="Rohde M."/>
            <person name="Goker M."/>
            <person name="Tindall B.J."/>
            <person name="Woyke T."/>
            <person name="Bristow J."/>
            <person name="Eisen J.A."/>
            <person name="Markowitz V."/>
            <person name="Hugenholtz P."/>
            <person name="Kyrpides N.C."/>
            <person name="Klenk H.P."/>
            <person name="Lapidus A."/>
        </authorList>
    </citation>
    <scope>NUCLEOTIDE SEQUENCE [LARGE SCALE GENOMIC DNA]</scope>
    <source>
        <strain evidence="18">DSM 17093 / CIP 108686 / LMG 22925 / RQ-24</strain>
    </source>
</reference>
<evidence type="ECO:0000313" key="17">
    <source>
        <dbReference type="EMBL" id="ADI13596.1"/>
    </source>
</evidence>
<comment type="similarity">
    <text evidence="9 10 13">Belongs to the peptidase S16 family.</text>
</comment>
<evidence type="ECO:0000256" key="2">
    <source>
        <dbReference type="ARBA" id="ARBA00022490"/>
    </source>
</evidence>
<evidence type="ECO:0000256" key="11">
    <source>
        <dbReference type="PIRSR" id="PIRSR001174-1"/>
    </source>
</evidence>
<keyword evidence="5 9" id="KW-0378">Hydrolase</keyword>
<dbReference type="SUPFAM" id="SSF88697">
    <property type="entry name" value="PUA domain-like"/>
    <property type="match status" value="1"/>
</dbReference>
<name>D7CS64_TRURR</name>
<evidence type="ECO:0000256" key="12">
    <source>
        <dbReference type="PIRSR" id="PIRSR001174-2"/>
    </source>
</evidence>
<evidence type="ECO:0000256" key="14">
    <source>
        <dbReference type="SAM" id="MobiDB-lite"/>
    </source>
</evidence>
<dbReference type="GO" id="GO:0004252">
    <property type="term" value="F:serine-type endopeptidase activity"/>
    <property type="evidence" value="ECO:0007669"/>
    <property type="project" value="UniProtKB-UniRule"/>
</dbReference>
<dbReference type="InterPro" id="IPR015947">
    <property type="entry name" value="PUA-like_sf"/>
</dbReference>
<dbReference type="InterPro" id="IPR004815">
    <property type="entry name" value="Lon_bac/euk-typ"/>
</dbReference>
<feature type="binding site" evidence="9 12">
    <location>
        <begin position="369"/>
        <end position="376"/>
    </location>
    <ligand>
        <name>ATP</name>
        <dbReference type="ChEBI" id="CHEBI:30616"/>
    </ligand>
</feature>
<dbReference type="InterPro" id="IPR054594">
    <property type="entry name" value="Lon_lid"/>
</dbReference>
<dbReference type="SMART" id="SM00382">
    <property type="entry name" value="AAA"/>
    <property type="match status" value="1"/>
</dbReference>
<dbReference type="InterPro" id="IPR003593">
    <property type="entry name" value="AAA+_ATPase"/>
</dbReference>
<dbReference type="PROSITE" id="PS51787">
    <property type="entry name" value="LON_N"/>
    <property type="match status" value="1"/>
</dbReference>
<dbReference type="Pfam" id="PF05362">
    <property type="entry name" value="Lon_C"/>
    <property type="match status" value="1"/>
</dbReference>
<dbReference type="PROSITE" id="PS51786">
    <property type="entry name" value="LON_PROTEOLYTIC"/>
    <property type="match status" value="1"/>
</dbReference>
<dbReference type="NCBIfam" id="TIGR00763">
    <property type="entry name" value="lon"/>
    <property type="match status" value="1"/>
</dbReference>
<feature type="region of interest" description="Disordered" evidence="14">
    <location>
        <begin position="794"/>
        <end position="817"/>
    </location>
</feature>
<dbReference type="AlphaFoldDB" id="D7CS64"/>
<gene>
    <name evidence="9" type="primary">lon</name>
    <name evidence="17" type="ordered locus">Trad_0459</name>
</gene>
<dbReference type="PRINTS" id="PR00830">
    <property type="entry name" value="ENDOLAPTASE"/>
</dbReference>
<comment type="catalytic activity">
    <reaction evidence="9 10 13">
        <text>Hydrolysis of proteins in presence of ATP.</text>
        <dbReference type="EC" id="3.4.21.53"/>
    </reaction>
</comment>
<dbReference type="PANTHER" id="PTHR10046">
    <property type="entry name" value="ATP DEPENDENT LON PROTEASE FAMILY MEMBER"/>
    <property type="match status" value="1"/>
</dbReference>
<dbReference type="InterPro" id="IPR003959">
    <property type="entry name" value="ATPase_AAA_core"/>
</dbReference>
<dbReference type="GO" id="GO:0004176">
    <property type="term" value="F:ATP-dependent peptidase activity"/>
    <property type="evidence" value="ECO:0007669"/>
    <property type="project" value="UniProtKB-UniRule"/>
</dbReference>
<evidence type="ECO:0000256" key="4">
    <source>
        <dbReference type="ARBA" id="ARBA00022741"/>
    </source>
</evidence>
<evidence type="ECO:0000313" key="18">
    <source>
        <dbReference type="Proteomes" id="UP000000379"/>
    </source>
</evidence>
<dbReference type="GO" id="GO:0005737">
    <property type="term" value="C:cytoplasm"/>
    <property type="evidence" value="ECO:0007669"/>
    <property type="project" value="UniProtKB-SubCell"/>
</dbReference>